<keyword evidence="4" id="KW-1185">Reference proteome</keyword>
<dbReference type="AlphaFoldDB" id="A0A371BEA8"/>
<keyword evidence="1" id="KW-0479">Metal-binding</keyword>
<evidence type="ECO:0000313" key="4">
    <source>
        <dbReference type="Proteomes" id="UP000263833"/>
    </source>
</evidence>
<dbReference type="RefSeq" id="WP_115547492.1">
    <property type="nucleotide sequence ID" value="NZ_QRGP01000001.1"/>
</dbReference>
<dbReference type="SUPFAM" id="SSF51182">
    <property type="entry name" value="RmlC-like cupins"/>
    <property type="match status" value="1"/>
</dbReference>
<dbReference type="InterPro" id="IPR051804">
    <property type="entry name" value="Carb_Metab_Reg_Kinase/Isom"/>
</dbReference>
<dbReference type="GO" id="GO:0046872">
    <property type="term" value="F:metal ion binding"/>
    <property type="evidence" value="ECO:0007669"/>
    <property type="project" value="UniProtKB-KW"/>
</dbReference>
<accession>A0A371BEA8</accession>
<dbReference type="PANTHER" id="PTHR42742">
    <property type="entry name" value="TRANSCRIPTIONAL REPRESSOR MPRA"/>
    <property type="match status" value="1"/>
</dbReference>
<dbReference type="InterPro" id="IPR014710">
    <property type="entry name" value="RmlC-like_jellyroll"/>
</dbReference>
<dbReference type="PANTHER" id="PTHR42742:SF3">
    <property type="entry name" value="FRUCTOKINASE"/>
    <property type="match status" value="1"/>
</dbReference>
<sequence length="265" mass="29014">MFLERQFIEKPWGRDDLPPEFGALGGQRIGEIWYNGVGQTPLPLLVKWLFTSEKLSIQVHPSDADAQQRGLPSGKEECWYIVEAEPGAVLGIGTKRALSDEELRAASLSGEIEELLDWKTVCTGDYFYIPAGTIHAIGAGITLVEVQQPADITYRLYDYGRPREMHLEDGVAVAIPAPYADARSGHVSGNLKLAKGPHFWLHHIVDDAGKGIVRDGGPYWLVPVSGHATFDGKSIVRGDCVMVEMLEQLHVEQNSSLLIAGIATS</sequence>
<evidence type="ECO:0000256" key="2">
    <source>
        <dbReference type="ARBA" id="ARBA00022833"/>
    </source>
</evidence>
<evidence type="ECO:0000256" key="1">
    <source>
        <dbReference type="ARBA" id="ARBA00022723"/>
    </source>
</evidence>
<protein>
    <recommendedName>
        <fullName evidence="5">Mannose-6-phosphate isomerase</fullName>
    </recommendedName>
</protein>
<dbReference type="Proteomes" id="UP000263833">
    <property type="component" value="Unassembled WGS sequence"/>
</dbReference>
<dbReference type="EMBL" id="QRGP01000001">
    <property type="protein sequence ID" value="RDV05932.1"/>
    <property type="molecule type" value="Genomic_DNA"/>
</dbReference>
<evidence type="ECO:0008006" key="5">
    <source>
        <dbReference type="Google" id="ProtNLM"/>
    </source>
</evidence>
<dbReference type="CDD" id="cd07010">
    <property type="entry name" value="cupin_PMI_type_I_N_bac"/>
    <property type="match status" value="1"/>
</dbReference>
<gene>
    <name evidence="3" type="ORF">DXH95_00265</name>
</gene>
<evidence type="ECO:0000313" key="3">
    <source>
        <dbReference type="EMBL" id="RDV05932.1"/>
    </source>
</evidence>
<name>A0A371BEA8_9SPHN</name>
<comment type="caution">
    <text evidence="3">The sequence shown here is derived from an EMBL/GenBank/DDBJ whole genome shotgun (WGS) entry which is preliminary data.</text>
</comment>
<reference evidence="4" key="1">
    <citation type="submission" date="2018-08" db="EMBL/GenBank/DDBJ databases">
        <authorList>
            <person name="Kim S.-J."/>
            <person name="Jung G.-Y."/>
        </authorList>
    </citation>
    <scope>NUCLEOTIDE SEQUENCE [LARGE SCALE GENOMIC DNA]</scope>
    <source>
        <strain evidence="4">GY_G</strain>
    </source>
</reference>
<organism evidence="3 4">
    <name type="scientific">Sphingorhabdus pulchriflava</name>
    <dbReference type="NCBI Taxonomy" id="2292257"/>
    <lineage>
        <taxon>Bacteria</taxon>
        <taxon>Pseudomonadati</taxon>
        <taxon>Pseudomonadota</taxon>
        <taxon>Alphaproteobacteria</taxon>
        <taxon>Sphingomonadales</taxon>
        <taxon>Sphingomonadaceae</taxon>
        <taxon>Sphingorhabdus</taxon>
    </lineage>
</organism>
<dbReference type="Gene3D" id="2.60.120.10">
    <property type="entry name" value="Jelly Rolls"/>
    <property type="match status" value="1"/>
</dbReference>
<dbReference type="OrthoDB" id="9808275at2"/>
<dbReference type="InterPro" id="IPR011051">
    <property type="entry name" value="RmlC_Cupin_sf"/>
</dbReference>
<proteinExistence type="predicted"/>
<keyword evidence="2" id="KW-0862">Zinc</keyword>